<gene>
    <name evidence="3" type="ORF">SRIM_041690</name>
</gene>
<evidence type="ECO:0000313" key="4">
    <source>
        <dbReference type="Proteomes" id="UP000011074"/>
    </source>
</evidence>
<organism evidence="3 4">
    <name type="scientific">Streptomyces rimosus subsp. rimosus (strain ATCC 10970 / DSM 40260 / JCM 4667 / NRRL 2234)</name>
    <dbReference type="NCBI Taxonomy" id="1265868"/>
    <lineage>
        <taxon>Bacteria</taxon>
        <taxon>Bacillati</taxon>
        <taxon>Actinomycetota</taxon>
        <taxon>Actinomycetes</taxon>
        <taxon>Kitasatosporales</taxon>
        <taxon>Streptomycetaceae</taxon>
        <taxon>Streptomyces</taxon>
    </lineage>
</organism>
<evidence type="ECO:0000313" key="3">
    <source>
        <dbReference type="EMBL" id="QST86720.1"/>
    </source>
</evidence>
<dbReference type="Proteomes" id="UP000011074">
    <property type="component" value="Plasmid pSRP1"/>
</dbReference>
<keyword evidence="3" id="KW-0614">Plasmid</keyword>
<keyword evidence="3" id="KW-0378">Hydrolase</keyword>
<dbReference type="EMBL" id="CP048262">
    <property type="protein sequence ID" value="QST86720.1"/>
    <property type="molecule type" value="Genomic_DNA"/>
</dbReference>
<dbReference type="PANTHER" id="PTHR24094">
    <property type="entry name" value="SECRETED PROTEIN"/>
    <property type="match status" value="1"/>
</dbReference>
<sequence>MRPQEAVRAAFGAVSPVGRFASPDVVSPGPGANLHPLRRAAAFACPVLLLSVAACSPDSSRTDPKPPKKVSAPSAPGGLALAKAVDQLKVSRESRAGYDRDKFKLWVDADHDGCDARQEVLLVEAVKKPRQGKGCKLSGGQWKSYYDGKTVNDPSKLDIDHVVPLAEAWDSGASKWSAKRREAYANDLTAERGLVAVSSGPNRAKGDKDPAEWLPPAKAAYCTYAADWVSTKLRWSLTADTAERAALRKLAAGCPKTTVTFTPAL</sequence>
<evidence type="ECO:0000256" key="1">
    <source>
        <dbReference type="SAM" id="MobiDB-lite"/>
    </source>
</evidence>
<keyword evidence="3" id="KW-0540">Nuclease</keyword>
<dbReference type="AlphaFoldDB" id="A0A8A1V2M1"/>
<dbReference type="PANTHER" id="PTHR24094:SF15">
    <property type="entry name" value="AMP-DEPENDENT SYNTHETASE_LIGASE DOMAIN-CONTAINING PROTEIN-RELATED"/>
    <property type="match status" value="1"/>
</dbReference>
<dbReference type="Pfam" id="PF07510">
    <property type="entry name" value="GmrSD_C"/>
    <property type="match status" value="1"/>
</dbReference>
<feature type="region of interest" description="Disordered" evidence="1">
    <location>
        <begin position="56"/>
        <end position="76"/>
    </location>
</feature>
<geneLocation type="plasmid" evidence="3 4">
    <name>pSRP1</name>
</geneLocation>
<accession>A0A8A1V2M1</accession>
<feature type="domain" description="GmrSD restriction endonucleases C-terminal" evidence="2">
    <location>
        <begin position="136"/>
        <end position="249"/>
    </location>
</feature>
<protein>
    <submittedName>
        <fullName evidence="3">HNH endonuclease</fullName>
    </submittedName>
</protein>
<reference evidence="3" key="2">
    <citation type="submission" date="2020-01" db="EMBL/GenBank/DDBJ databases">
        <authorList>
            <person name="Algora L."/>
            <person name="Schniete J.K."/>
            <person name="MacFadyen A."/>
            <person name="Hoskisson P.A."/>
            <person name="Hunter I.S."/>
            <person name="Herron P.R."/>
        </authorList>
    </citation>
    <scope>NUCLEOTIDE SEQUENCE</scope>
    <source>
        <strain evidence="3">ATCC 10970</strain>
        <plasmid evidence="3">pSRP1</plasmid>
    </source>
</reference>
<proteinExistence type="predicted"/>
<reference evidence="3" key="1">
    <citation type="submission" date="2012-12" db="EMBL/GenBank/DDBJ databases">
        <authorList>
            <person name="Pethick F.E."/>
            <person name="MacFadyen A.C."/>
            <person name="Tang Z."/>
            <person name="Sangal V."/>
            <person name="Tze-Tze L."/>
            <person name="Chu J."/>
            <person name="Guo M."/>
            <person name="Kirby R."/>
            <person name="Hoskisson P.A."/>
            <person name="Herron P.R."/>
            <person name="Hunter I.S."/>
        </authorList>
    </citation>
    <scope>NUCLEOTIDE SEQUENCE</scope>
    <source>
        <strain evidence="3">ATCC 10970</strain>
        <plasmid evidence="3">pSRP1</plasmid>
    </source>
</reference>
<dbReference type="InterPro" id="IPR011089">
    <property type="entry name" value="GmrSD_C"/>
</dbReference>
<keyword evidence="3" id="KW-0255">Endonuclease</keyword>
<evidence type="ECO:0000259" key="2">
    <source>
        <dbReference type="Pfam" id="PF07510"/>
    </source>
</evidence>
<reference evidence="3" key="3">
    <citation type="journal article" date="2021" name="bioRxiv">
        <title>Bilateral symmetry of linear streptomycete chromosomes.</title>
        <authorList>
            <person name="Algora-Gallardo L."/>
            <person name="Schniete J.K."/>
            <person name="Mark D.R."/>
            <person name="Hunter I.S."/>
            <person name="Herron P.R."/>
        </authorList>
    </citation>
    <scope>NUCLEOTIDE SEQUENCE</scope>
    <source>
        <strain evidence="3">ATCC 10970</strain>
        <plasmid evidence="3">pSRP1</plasmid>
    </source>
</reference>
<dbReference type="GO" id="GO:0004519">
    <property type="term" value="F:endonuclease activity"/>
    <property type="evidence" value="ECO:0007669"/>
    <property type="project" value="UniProtKB-KW"/>
</dbReference>
<name>A0A8A1V2M1_STRR1</name>